<evidence type="ECO:0000313" key="5">
    <source>
        <dbReference type="Proteomes" id="UP000030653"/>
    </source>
</evidence>
<proteinExistence type="predicted"/>
<dbReference type="InterPro" id="IPR049315">
    <property type="entry name" value="GDC-P_N"/>
</dbReference>
<dbReference type="PANTHER" id="PTHR11773">
    <property type="entry name" value="GLYCINE DEHYDROGENASE, DECARBOXYLATING"/>
    <property type="match status" value="1"/>
</dbReference>
<dbReference type="Pfam" id="PF02347">
    <property type="entry name" value="GDC-P"/>
    <property type="match status" value="2"/>
</dbReference>
<accession>M5G813</accession>
<dbReference type="HOGENOM" id="CLU_004620_0_0_1"/>
<evidence type="ECO:0000259" key="3">
    <source>
        <dbReference type="Pfam" id="PF02347"/>
    </source>
</evidence>
<keyword evidence="1" id="KW-0663">Pyridoxal phosphate</keyword>
<dbReference type="RefSeq" id="XP_040626800.1">
    <property type="nucleotide sequence ID" value="XM_040770402.1"/>
</dbReference>
<feature type="domain" description="Glycine cleavage system P-protein N-terminal" evidence="3">
    <location>
        <begin position="254"/>
        <end position="352"/>
    </location>
</feature>
<keyword evidence="2" id="KW-0560">Oxidoreductase</keyword>
<dbReference type="OrthoDB" id="6537869at2759"/>
<evidence type="ECO:0000256" key="2">
    <source>
        <dbReference type="ARBA" id="ARBA00023002"/>
    </source>
</evidence>
<dbReference type="Gene3D" id="3.40.640.10">
    <property type="entry name" value="Type I PLP-dependent aspartate aminotransferase-like (Major domain)"/>
    <property type="match status" value="2"/>
</dbReference>
<protein>
    <submittedName>
        <fullName evidence="4">Glycine cleavage system P-protein</fullName>
    </submittedName>
</protein>
<dbReference type="EMBL" id="JH795868">
    <property type="protein sequence ID" value="EJT99902.1"/>
    <property type="molecule type" value="Genomic_DNA"/>
</dbReference>
<dbReference type="FunFam" id="3.40.640.10:FF:000199">
    <property type="entry name" value="Glycine dehydrogenase [decarboxylating], mitochondrial"/>
    <property type="match status" value="1"/>
</dbReference>
<organism evidence="4 5">
    <name type="scientific">Dacryopinax primogenitus (strain DJM 731)</name>
    <name type="common">Brown rot fungus</name>
    <dbReference type="NCBI Taxonomy" id="1858805"/>
    <lineage>
        <taxon>Eukaryota</taxon>
        <taxon>Fungi</taxon>
        <taxon>Dikarya</taxon>
        <taxon>Basidiomycota</taxon>
        <taxon>Agaricomycotina</taxon>
        <taxon>Dacrymycetes</taxon>
        <taxon>Dacrymycetales</taxon>
        <taxon>Dacrymycetaceae</taxon>
        <taxon>Dacryopinax</taxon>
    </lineage>
</organism>
<dbReference type="GO" id="GO:0016594">
    <property type="term" value="F:glycine binding"/>
    <property type="evidence" value="ECO:0007669"/>
    <property type="project" value="TreeGrafter"/>
</dbReference>
<evidence type="ECO:0000256" key="1">
    <source>
        <dbReference type="ARBA" id="ARBA00022898"/>
    </source>
</evidence>
<dbReference type="Proteomes" id="UP000030653">
    <property type="component" value="Unassembled WGS sequence"/>
</dbReference>
<dbReference type="InterPro" id="IPR020581">
    <property type="entry name" value="GDC_P"/>
</dbReference>
<dbReference type="GO" id="GO:0005960">
    <property type="term" value="C:glycine cleavage complex"/>
    <property type="evidence" value="ECO:0007669"/>
    <property type="project" value="TreeGrafter"/>
</dbReference>
<feature type="domain" description="Glycine cleavage system P-protein N-terminal" evidence="3">
    <location>
        <begin position="53"/>
        <end position="246"/>
    </location>
</feature>
<dbReference type="GO" id="GO:0005739">
    <property type="term" value="C:mitochondrion"/>
    <property type="evidence" value="ECO:0007669"/>
    <property type="project" value="TreeGrafter"/>
</dbReference>
<dbReference type="OMA" id="LACHEEY"/>
<evidence type="ECO:0000313" key="4">
    <source>
        <dbReference type="EMBL" id="EJT99902.1"/>
    </source>
</evidence>
<gene>
    <name evidence="4" type="ORF">DACRYDRAFT_117529</name>
</gene>
<dbReference type="InterPro" id="IPR015424">
    <property type="entry name" value="PyrdxlP-dep_Trfase"/>
</dbReference>
<dbReference type="GO" id="GO:0004375">
    <property type="term" value="F:glycine dehydrogenase (decarboxylating) activity"/>
    <property type="evidence" value="ECO:0007669"/>
    <property type="project" value="InterPro"/>
</dbReference>
<sequence>MAGSIAAARPLRAGFSLAARASSKSKLSRVPKRLSSIVSTASFETPLDVFTPRHIGPREDDTVHMLKTVGYNSLEDFVRDTAPAGIRIPENNLTDAVIKPLTEVELDERIREIAGKNKMLRSFIGMGYWNAVVPKVILRNITENPAWYTSYTPYQPEISQGRLESLLNYQTMVTDLTALDVANASLLDEATAAGEAMIMCLATMPAHSTKRTFLVDSGVFPQTIDVLHTRSIGFGVKVVVADVKEAINDPAIAVHELGAHMVCATDLLALTLIKAPGEWGADVALGSSAMFGVPTGYGGPHAAFFSVKDALKRKTPGRLVGVSKDPLGNPALRLALQTREQHINREKATSNI</sequence>
<dbReference type="GO" id="GO:0019464">
    <property type="term" value="P:glycine decarboxylation via glycine cleavage system"/>
    <property type="evidence" value="ECO:0007669"/>
    <property type="project" value="TreeGrafter"/>
</dbReference>
<dbReference type="PANTHER" id="PTHR11773:SF1">
    <property type="entry name" value="GLYCINE DEHYDROGENASE (DECARBOXYLATING), MITOCHONDRIAL"/>
    <property type="match status" value="1"/>
</dbReference>
<keyword evidence="5" id="KW-1185">Reference proteome</keyword>
<dbReference type="AlphaFoldDB" id="M5G813"/>
<dbReference type="STRING" id="1858805.M5G813"/>
<reference evidence="4 5" key="1">
    <citation type="journal article" date="2012" name="Science">
        <title>The Paleozoic origin of enzymatic lignin decomposition reconstructed from 31 fungal genomes.</title>
        <authorList>
            <person name="Floudas D."/>
            <person name="Binder M."/>
            <person name="Riley R."/>
            <person name="Barry K."/>
            <person name="Blanchette R.A."/>
            <person name="Henrissat B."/>
            <person name="Martinez A.T."/>
            <person name="Otillar R."/>
            <person name="Spatafora J.W."/>
            <person name="Yadav J.S."/>
            <person name="Aerts A."/>
            <person name="Benoit I."/>
            <person name="Boyd A."/>
            <person name="Carlson A."/>
            <person name="Copeland A."/>
            <person name="Coutinho P.M."/>
            <person name="de Vries R.P."/>
            <person name="Ferreira P."/>
            <person name="Findley K."/>
            <person name="Foster B."/>
            <person name="Gaskell J."/>
            <person name="Glotzer D."/>
            <person name="Gorecki P."/>
            <person name="Heitman J."/>
            <person name="Hesse C."/>
            <person name="Hori C."/>
            <person name="Igarashi K."/>
            <person name="Jurgens J.A."/>
            <person name="Kallen N."/>
            <person name="Kersten P."/>
            <person name="Kohler A."/>
            <person name="Kuees U."/>
            <person name="Kumar T.K.A."/>
            <person name="Kuo A."/>
            <person name="LaButti K."/>
            <person name="Larrondo L.F."/>
            <person name="Lindquist E."/>
            <person name="Ling A."/>
            <person name="Lombard V."/>
            <person name="Lucas S."/>
            <person name="Lundell T."/>
            <person name="Martin R."/>
            <person name="McLaughlin D.J."/>
            <person name="Morgenstern I."/>
            <person name="Morin E."/>
            <person name="Murat C."/>
            <person name="Nagy L.G."/>
            <person name="Nolan M."/>
            <person name="Ohm R.A."/>
            <person name="Patyshakuliyeva A."/>
            <person name="Rokas A."/>
            <person name="Ruiz-Duenas F.J."/>
            <person name="Sabat G."/>
            <person name="Salamov A."/>
            <person name="Samejima M."/>
            <person name="Schmutz J."/>
            <person name="Slot J.C."/>
            <person name="St John F."/>
            <person name="Stenlid J."/>
            <person name="Sun H."/>
            <person name="Sun S."/>
            <person name="Syed K."/>
            <person name="Tsang A."/>
            <person name="Wiebenga A."/>
            <person name="Young D."/>
            <person name="Pisabarro A."/>
            <person name="Eastwood D.C."/>
            <person name="Martin F."/>
            <person name="Cullen D."/>
            <person name="Grigoriev I.V."/>
            <person name="Hibbett D.S."/>
        </authorList>
    </citation>
    <scope>NUCLEOTIDE SEQUENCE [LARGE SCALE GENOMIC DNA]</scope>
    <source>
        <strain evidence="4 5">DJM-731 SS1</strain>
    </source>
</reference>
<dbReference type="SUPFAM" id="SSF53383">
    <property type="entry name" value="PLP-dependent transferases"/>
    <property type="match status" value="1"/>
</dbReference>
<dbReference type="GeneID" id="63685464"/>
<name>M5G813_DACPD</name>
<dbReference type="GO" id="GO:0030170">
    <property type="term" value="F:pyridoxal phosphate binding"/>
    <property type="evidence" value="ECO:0007669"/>
    <property type="project" value="TreeGrafter"/>
</dbReference>
<dbReference type="InterPro" id="IPR015421">
    <property type="entry name" value="PyrdxlP-dep_Trfase_major"/>
</dbReference>